<sequence>MVISTAVEANPDGHLIEYTYMRPEASWLERLLKDLFENHWDELIFGPCIQGAVFEYHASSKPRVTMLDGYMTVDFGDWHCHLCIGPHHGPPSNPTPPNIAAWRQASKASFFRHLNREQAPTGWGIRLWNGRDEQMITFFLPNPYYDKQMRRQKPDWRKLELWNNLRARYADLPPHAPGPDTELDAHQ</sequence>
<dbReference type="AlphaFoldDB" id="A0A381V971"/>
<dbReference type="InterPro" id="IPR056093">
    <property type="entry name" value="DUF7676"/>
</dbReference>
<protein>
    <submittedName>
        <fullName evidence="1">Uncharacterized protein</fullName>
    </submittedName>
</protein>
<gene>
    <name evidence="1" type="ORF">METZ01_LOCUS89789</name>
</gene>
<accession>A0A381V971</accession>
<dbReference type="Pfam" id="PF24724">
    <property type="entry name" value="DUF7676"/>
    <property type="match status" value="1"/>
</dbReference>
<evidence type="ECO:0000313" key="1">
    <source>
        <dbReference type="EMBL" id="SVA36935.1"/>
    </source>
</evidence>
<name>A0A381V971_9ZZZZ</name>
<dbReference type="EMBL" id="UINC01008196">
    <property type="protein sequence ID" value="SVA36935.1"/>
    <property type="molecule type" value="Genomic_DNA"/>
</dbReference>
<proteinExistence type="predicted"/>
<reference evidence="1" key="1">
    <citation type="submission" date="2018-05" db="EMBL/GenBank/DDBJ databases">
        <authorList>
            <person name="Lanie J.A."/>
            <person name="Ng W.-L."/>
            <person name="Kazmierczak K.M."/>
            <person name="Andrzejewski T.M."/>
            <person name="Davidsen T.M."/>
            <person name="Wayne K.J."/>
            <person name="Tettelin H."/>
            <person name="Glass J.I."/>
            <person name="Rusch D."/>
            <person name="Podicherti R."/>
            <person name="Tsui H.-C.T."/>
            <person name="Winkler M.E."/>
        </authorList>
    </citation>
    <scope>NUCLEOTIDE SEQUENCE</scope>
</reference>
<organism evidence="1">
    <name type="scientific">marine metagenome</name>
    <dbReference type="NCBI Taxonomy" id="408172"/>
    <lineage>
        <taxon>unclassified sequences</taxon>
        <taxon>metagenomes</taxon>
        <taxon>ecological metagenomes</taxon>
    </lineage>
</organism>